<evidence type="ECO:0000313" key="8">
    <source>
        <dbReference type="Proteomes" id="UP001143400"/>
    </source>
</evidence>
<dbReference type="InterPro" id="IPR017557">
    <property type="entry name" value="Holo-ACP_synthase"/>
</dbReference>
<accession>A0A9W6MU04</accession>
<dbReference type="EC" id="2.7.7.66" evidence="6"/>
<dbReference type="NCBIfam" id="NF002332">
    <property type="entry name" value="PRK01293.1"/>
    <property type="match status" value="1"/>
</dbReference>
<evidence type="ECO:0000256" key="2">
    <source>
        <dbReference type="ARBA" id="ARBA00022695"/>
    </source>
</evidence>
<dbReference type="Pfam" id="PF20866">
    <property type="entry name" value="MdcG_N"/>
    <property type="match status" value="1"/>
</dbReference>
<comment type="caution">
    <text evidence="5">The sequence shown here is derived from an EMBL/GenBank/DDBJ whole genome shotgun (WGS) entry which is preliminary data.</text>
</comment>
<evidence type="ECO:0000313" key="6">
    <source>
        <dbReference type="EMBL" id="MBM7853145.1"/>
    </source>
</evidence>
<protein>
    <submittedName>
        <fullName evidence="5">Malonate decarboxylase holo-ACP synthase</fullName>
    </submittedName>
    <submittedName>
        <fullName evidence="6">Phosphoribosyl-dephospho-CoA transferase</fullName>
        <ecNumber evidence="6">2.7.7.66</ecNumber>
    </submittedName>
</protein>
<evidence type="ECO:0000313" key="7">
    <source>
        <dbReference type="Proteomes" id="UP000758856"/>
    </source>
</evidence>
<evidence type="ECO:0000313" key="5">
    <source>
        <dbReference type="EMBL" id="GLK57641.1"/>
    </source>
</evidence>
<keyword evidence="2 6" id="KW-0548">Nucleotidyltransferase</keyword>
<keyword evidence="7" id="KW-1185">Reference proteome</keyword>
<sequence length="205" mass="21393">MGVRPHDLLRLTTPNALEAVDAPDWAARSLAAAPWVVVRRAGLARGRIAVGVRGVSRAERFAAVVAEDAVAERLSPEDLRHHTPPRAHPAFAAMAQLGRTLDAIPLHWGPAGAAGYELATGRPTLTPASDLDLVLRADGVPDRSALAAVSDAAARAPLRVDVVVETPAGAVALDELLGDPAEVLLRTPQGPRLASPDELWVAAPC</sequence>
<evidence type="ECO:0000256" key="1">
    <source>
        <dbReference type="ARBA" id="ARBA00022679"/>
    </source>
</evidence>
<dbReference type="Proteomes" id="UP000758856">
    <property type="component" value="Unassembled WGS sequence"/>
</dbReference>
<dbReference type="Proteomes" id="UP001143400">
    <property type="component" value="Unassembled WGS sequence"/>
</dbReference>
<dbReference type="EMBL" id="JAFBCY010000004">
    <property type="protein sequence ID" value="MBM7853145.1"/>
    <property type="molecule type" value="Genomic_DNA"/>
</dbReference>
<dbReference type="InterPro" id="IPR048903">
    <property type="entry name" value="MdcG_N"/>
</dbReference>
<dbReference type="AlphaFoldDB" id="A0A9W6MU04"/>
<feature type="domain" description="Phosphoribosyl-dephospho-CoA transferase MdcG C-terminal" evidence="3">
    <location>
        <begin position="82"/>
        <end position="195"/>
    </location>
</feature>
<dbReference type="Pfam" id="PF10620">
    <property type="entry name" value="MdcG"/>
    <property type="match status" value="1"/>
</dbReference>
<reference evidence="6 7" key="2">
    <citation type="submission" date="2021-01" db="EMBL/GenBank/DDBJ databases">
        <title>Genomic Encyclopedia of Type Strains, Phase IV (KMG-IV): sequencing the most valuable type-strain genomes for metagenomic binning, comparative biology and taxonomic classification.</title>
        <authorList>
            <person name="Goeker M."/>
        </authorList>
    </citation>
    <scope>NUCLEOTIDE SEQUENCE [LARGE SCALE GENOMIC DNA]</scope>
    <source>
        <strain evidence="6 7">DSM 6130</strain>
    </source>
</reference>
<dbReference type="RefSeq" id="WP_204951604.1">
    <property type="nucleotide sequence ID" value="NZ_BSFF01000010.1"/>
</dbReference>
<feature type="domain" description="Phosphoribosyl-dephospho-CoA transferase MdcG N-terminal" evidence="4">
    <location>
        <begin position="4"/>
        <end position="76"/>
    </location>
</feature>
<name>A0A9W6MU04_9HYPH</name>
<gene>
    <name evidence="5" type="primary">mdcG</name>
    <name evidence="5" type="ORF">GCM10008170_36610</name>
    <name evidence="6" type="ORF">JOD31_003396</name>
</gene>
<reference evidence="5" key="1">
    <citation type="journal article" date="2014" name="Int. J. Syst. Evol. Microbiol.">
        <title>Complete genome sequence of Corynebacterium casei LMG S-19264T (=DSM 44701T), isolated from a smear-ripened cheese.</title>
        <authorList>
            <consortium name="US DOE Joint Genome Institute (JGI-PGF)"/>
            <person name="Walter F."/>
            <person name="Albersmeier A."/>
            <person name="Kalinowski J."/>
            <person name="Ruckert C."/>
        </authorList>
    </citation>
    <scope>NUCLEOTIDE SEQUENCE</scope>
    <source>
        <strain evidence="5">VKM B-1606</strain>
    </source>
</reference>
<organism evidence="5 8">
    <name type="scientific">Methylopila capsulata</name>
    <dbReference type="NCBI Taxonomy" id="61654"/>
    <lineage>
        <taxon>Bacteria</taxon>
        <taxon>Pseudomonadati</taxon>
        <taxon>Pseudomonadota</taxon>
        <taxon>Alphaproteobacteria</taxon>
        <taxon>Hyphomicrobiales</taxon>
        <taxon>Methylopilaceae</taxon>
        <taxon>Methylopila</taxon>
    </lineage>
</organism>
<keyword evidence="1 6" id="KW-0808">Transferase</keyword>
<dbReference type="GO" id="GO:0016779">
    <property type="term" value="F:nucleotidyltransferase activity"/>
    <property type="evidence" value="ECO:0007669"/>
    <property type="project" value="UniProtKB-KW"/>
</dbReference>
<reference evidence="5" key="3">
    <citation type="submission" date="2023-01" db="EMBL/GenBank/DDBJ databases">
        <authorList>
            <person name="Sun Q."/>
            <person name="Evtushenko L."/>
        </authorList>
    </citation>
    <scope>NUCLEOTIDE SEQUENCE</scope>
    <source>
        <strain evidence="5">VKM B-1606</strain>
    </source>
</reference>
<dbReference type="NCBIfam" id="TIGR03135">
    <property type="entry name" value="malonate_mdcG"/>
    <property type="match status" value="1"/>
</dbReference>
<evidence type="ECO:0000259" key="4">
    <source>
        <dbReference type="Pfam" id="PF20866"/>
    </source>
</evidence>
<proteinExistence type="predicted"/>
<dbReference type="InterPro" id="IPR049180">
    <property type="entry name" value="MdcG_C"/>
</dbReference>
<dbReference type="EMBL" id="BSFF01000010">
    <property type="protein sequence ID" value="GLK57641.1"/>
    <property type="molecule type" value="Genomic_DNA"/>
</dbReference>
<evidence type="ECO:0000259" key="3">
    <source>
        <dbReference type="Pfam" id="PF10620"/>
    </source>
</evidence>